<evidence type="ECO:0000313" key="1">
    <source>
        <dbReference type="EMBL" id="RIB04578.1"/>
    </source>
</evidence>
<gene>
    <name evidence="1" type="ORF">C2G38_2222012</name>
</gene>
<proteinExistence type="predicted"/>
<comment type="caution">
    <text evidence="1">The sequence shown here is derived from an EMBL/GenBank/DDBJ whole genome shotgun (WGS) entry which is preliminary data.</text>
</comment>
<sequence length="123" mass="14029">MDKDICVLSELLNQFELVELQIKALGITDTFGLRELLLENINLFKNSQVEGLFNKLDLKTHSNMALSVKQSKLQLFLGKIRKENLLKGLKEIRANRKKTPLQKTQTSLFGPNIATKLFNNLLC</sequence>
<name>A0A397U690_9GLOM</name>
<reference evidence="1 2" key="1">
    <citation type="submission" date="2018-06" db="EMBL/GenBank/DDBJ databases">
        <title>Comparative genomics reveals the genomic features of Rhizophagus irregularis, R. cerebriforme, R. diaphanum and Gigaspora rosea, and their symbiotic lifestyle signature.</title>
        <authorList>
            <person name="Morin E."/>
            <person name="San Clemente H."/>
            <person name="Chen E.C.H."/>
            <person name="De La Providencia I."/>
            <person name="Hainaut M."/>
            <person name="Kuo A."/>
            <person name="Kohler A."/>
            <person name="Murat C."/>
            <person name="Tang N."/>
            <person name="Roy S."/>
            <person name="Loubradou J."/>
            <person name="Henrissat B."/>
            <person name="Grigoriev I.V."/>
            <person name="Corradi N."/>
            <person name="Roux C."/>
            <person name="Martin F.M."/>
        </authorList>
    </citation>
    <scope>NUCLEOTIDE SEQUENCE [LARGE SCALE GENOMIC DNA]</scope>
    <source>
        <strain evidence="1 2">DAOM 194757</strain>
    </source>
</reference>
<evidence type="ECO:0000313" key="2">
    <source>
        <dbReference type="Proteomes" id="UP000266673"/>
    </source>
</evidence>
<keyword evidence="2" id="KW-1185">Reference proteome</keyword>
<protein>
    <submittedName>
        <fullName evidence="1">Uncharacterized protein</fullName>
    </submittedName>
</protein>
<dbReference type="EMBL" id="QKWP01002152">
    <property type="protein sequence ID" value="RIB04578.1"/>
    <property type="molecule type" value="Genomic_DNA"/>
</dbReference>
<organism evidence="1 2">
    <name type="scientific">Gigaspora rosea</name>
    <dbReference type="NCBI Taxonomy" id="44941"/>
    <lineage>
        <taxon>Eukaryota</taxon>
        <taxon>Fungi</taxon>
        <taxon>Fungi incertae sedis</taxon>
        <taxon>Mucoromycota</taxon>
        <taxon>Glomeromycotina</taxon>
        <taxon>Glomeromycetes</taxon>
        <taxon>Diversisporales</taxon>
        <taxon>Gigasporaceae</taxon>
        <taxon>Gigaspora</taxon>
    </lineage>
</organism>
<accession>A0A397U690</accession>
<dbReference type="AlphaFoldDB" id="A0A397U690"/>
<dbReference type="Proteomes" id="UP000266673">
    <property type="component" value="Unassembled WGS sequence"/>
</dbReference>
<dbReference type="OrthoDB" id="2443214at2759"/>